<keyword evidence="5" id="KW-0539">Nucleus</keyword>
<feature type="region of interest" description="Disordered" evidence="6">
    <location>
        <begin position="536"/>
        <end position="567"/>
    </location>
</feature>
<protein>
    <recommendedName>
        <fullName evidence="7">Transcription initiation factor TFIID subunit 12 domain-containing protein</fullName>
    </recommendedName>
</protein>
<dbReference type="GO" id="GO:0010104">
    <property type="term" value="P:regulation of ethylene-activated signaling pathway"/>
    <property type="evidence" value="ECO:0007669"/>
    <property type="project" value="EnsemblPlants"/>
</dbReference>
<dbReference type="GO" id="GO:0003677">
    <property type="term" value="F:DNA binding"/>
    <property type="evidence" value="ECO:0007669"/>
    <property type="project" value="TreeGrafter"/>
</dbReference>
<feature type="compositionally biased region" description="Low complexity" evidence="6">
    <location>
        <begin position="17"/>
        <end position="61"/>
    </location>
</feature>
<dbReference type="SUPFAM" id="SSF47113">
    <property type="entry name" value="Histone-fold"/>
    <property type="match status" value="1"/>
</dbReference>
<name>A0AAV1ABI7_VICFA</name>
<dbReference type="CDD" id="cd07981">
    <property type="entry name" value="HFD_TAF12"/>
    <property type="match status" value="1"/>
</dbReference>
<evidence type="ECO:0000256" key="1">
    <source>
        <dbReference type="ARBA" id="ARBA00004123"/>
    </source>
</evidence>
<gene>
    <name evidence="8" type="ORF">VFH_IV060320</name>
</gene>
<comment type="subcellular location">
    <subcellularLocation>
        <location evidence="1">Nucleus</location>
    </subcellularLocation>
</comment>
<dbReference type="GO" id="GO:0017025">
    <property type="term" value="F:TBP-class protein binding"/>
    <property type="evidence" value="ECO:0007669"/>
    <property type="project" value="TreeGrafter"/>
</dbReference>
<feature type="domain" description="Transcription initiation factor TFIID subunit 12" evidence="7">
    <location>
        <begin position="438"/>
        <end position="505"/>
    </location>
</feature>
<sequence>MAENVIGSPPLTMDPQIQNPSSSNPTIPSPSQIPQQQQQSPSIHLNSSSPSLSQDQQQQHSQLVNINSINPNPNPNVSTFQLQQNLQRSPSMSRLNQIQPQQQQQQQQQQIARQQAGLYGGQMSFGGSVAVSAQQQQLSGGVGVGVGIGGSASNLSRSALMGQSGHFPMLSGAGAAQFNLLTSPRQKSGLVQSSQFSSGNSGVQSLQGMQGMMGPSNLASLRANGALYAQQQQQLRLTPNQIRQQLSQQGSLNNQQVQGLPRSSSLAFMNSQLSGLSQNGQPAMMHNSLTQNQWLKQIPAMSGPASPLRLQQHQRQQQLASSAQLQQNSITLSQQQLSQLMQHKSMGQPQLHQQQQQHTSSQQQQQQQLLQQQQQQQSQLQASVHQQQQQQSPRMPGPSGQKTLSLTGSQPDATASGTTTPGGSSSQGTEAATNQVLGKRKIQDLVAQVDPQGKLDPSVIDLLLELADDFIDTATTHGCVLAKHRKSSTLESKDLLLHLERNWDLTIPGYSSEEKKGQNRPLSNDLHKRRLDAVRTLMESSSRPQPTINNSKDIGRQGHPNPVVSNHLIKPLSSDQLVSHSTGSQMLQQMTRF</sequence>
<evidence type="ECO:0000313" key="9">
    <source>
        <dbReference type="Proteomes" id="UP001157006"/>
    </source>
</evidence>
<keyword evidence="4" id="KW-0804">Transcription</keyword>
<feature type="compositionally biased region" description="Low complexity" evidence="6">
    <location>
        <begin position="338"/>
        <end position="392"/>
    </location>
</feature>
<feature type="region of interest" description="Disordered" evidence="6">
    <location>
        <begin position="1"/>
        <end position="61"/>
    </location>
</feature>
<evidence type="ECO:0000256" key="3">
    <source>
        <dbReference type="ARBA" id="ARBA00023015"/>
    </source>
</evidence>
<evidence type="ECO:0000256" key="4">
    <source>
        <dbReference type="ARBA" id="ARBA00023163"/>
    </source>
</evidence>
<dbReference type="Pfam" id="PF03847">
    <property type="entry name" value="TFIID_20kDa"/>
    <property type="match status" value="1"/>
</dbReference>
<dbReference type="Gene3D" id="1.10.20.10">
    <property type="entry name" value="Histone, subunit A"/>
    <property type="match status" value="1"/>
</dbReference>
<dbReference type="PANTHER" id="PTHR12264">
    <property type="entry name" value="TRANSCRIPTION INITIATION FACTOR TFIID SUBUNIT 12"/>
    <property type="match status" value="1"/>
</dbReference>
<dbReference type="GO" id="GO:0009867">
    <property type="term" value="P:jasmonic acid mediated signaling pathway"/>
    <property type="evidence" value="ECO:0007669"/>
    <property type="project" value="EnsemblPlants"/>
</dbReference>
<feature type="region of interest" description="Disordered" evidence="6">
    <location>
        <begin position="87"/>
        <end position="110"/>
    </location>
</feature>
<dbReference type="GO" id="GO:0000124">
    <property type="term" value="C:SAGA complex"/>
    <property type="evidence" value="ECO:0007669"/>
    <property type="project" value="InterPro"/>
</dbReference>
<feature type="compositionally biased region" description="Low complexity" evidence="6">
    <location>
        <begin position="97"/>
        <end position="110"/>
    </location>
</feature>
<dbReference type="InterPro" id="IPR003228">
    <property type="entry name" value="TFIID_TAF12_dom"/>
</dbReference>
<accession>A0AAV1ABI7</accession>
<feature type="region of interest" description="Disordered" evidence="6">
    <location>
        <begin position="574"/>
        <end position="593"/>
    </location>
</feature>
<dbReference type="PANTHER" id="PTHR12264:SF26">
    <property type="entry name" value="TRANSCRIPTION INITIATION FACTOR TFIID SUBUNIT 12B"/>
    <property type="match status" value="1"/>
</dbReference>
<keyword evidence="9" id="KW-1185">Reference proteome</keyword>
<keyword evidence="3" id="KW-0805">Transcription regulation</keyword>
<feature type="region of interest" description="Disordered" evidence="6">
    <location>
        <begin position="338"/>
        <end position="435"/>
    </location>
</feature>
<feature type="compositionally biased region" description="Polar residues" evidence="6">
    <location>
        <begin position="87"/>
        <end position="96"/>
    </location>
</feature>
<dbReference type="InterPro" id="IPR037794">
    <property type="entry name" value="TAF12"/>
</dbReference>
<feature type="compositionally biased region" description="Polar residues" evidence="6">
    <location>
        <begin position="538"/>
        <end position="552"/>
    </location>
</feature>
<evidence type="ECO:0000256" key="5">
    <source>
        <dbReference type="ARBA" id="ARBA00023242"/>
    </source>
</evidence>
<evidence type="ECO:0000313" key="8">
    <source>
        <dbReference type="EMBL" id="CAI8607915.1"/>
    </source>
</evidence>
<dbReference type="InterPro" id="IPR009072">
    <property type="entry name" value="Histone-fold"/>
</dbReference>
<evidence type="ECO:0000256" key="2">
    <source>
        <dbReference type="ARBA" id="ARBA00007530"/>
    </source>
</evidence>
<proteinExistence type="inferred from homology"/>
<feature type="compositionally biased region" description="Polar residues" evidence="6">
    <location>
        <begin position="400"/>
        <end position="415"/>
    </location>
</feature>
<feature type="compositionally biased region" description="Low complexity" evidence="6">
    <location>
        <begin position="416"/>
        <end position="429"/>
    </location>
</feature>
<dbReference type="GO" id="GO:0005669">
    <property type="term" value="C:transcription factor TFIID complex"/>
    <property type="evidence" value="ECO:0007669"/>
    <property type="project" value="InterPro"/>
</dbReference>
<dbReference type="GO" id="GO:0046982">
    <property type="term" value="F:protein heterodimerization activity"/>
    <property type="evidence" value="ECO:0007669"/>
    <property type="project" value="InterPro"/>
</dbReference>
<dbReference type="FunFam" id="1.10.20.10:FF:000011">
    <property type="entry name" value="Transcription initiation factor TFIID subunit 12"/>
    <property type="match status" value="1"/>
</dbReference>
<dbReference type="GO" id="GO:0051123">
    <property type="term" value="P:RNA polymerase II preinitiation complex assembly"/>
    <property type="evidence" value="ECO:0007669"/>
    <property type="project" value="TreeGrafter"/>
</dbReference>
<dbReference type="Proteomes" id="UP001157006">
    <property type="component" value="Chromosome 4"/>
</dbReference>
<comment type="similarity">
    <text evidence="2">Belongs to the TAF12 family.</text>
</comment>
<evidence type="ECO:0000259" key="7">
    <source>
        <dbReference type="Pfam" id="PF03847"/>
    </source>
</evidence>
<dbReference type="EMBL" id="OX451739">
    <property type="protein sequence ID" value="CAI8607915.1"/>
    <property type="molecule type" value="Genomic_DNA"/>
</dbReference>
<feature type="region of interest" description="Disordered" evidence="6">
    <location>
        <begin position="301"/>
        <end position="322"/>
    </location>
</feature>
<dbReference type="GO" id="GO:0009736">
    <property type="term" value="P:cytokinin-activated signaling pathway"/>
    <property type="evidence" value="ECO:0007669"/>
    <property type="project" value="EnsemblPlants"/>
</dbReference>
<evidence type="ECO:0000256" key="6">
    <source>
        <dbReference type="SAM" id="MobiDB-lite"/>
    </source>
</evidence>
<organism evidence="8 9">
    <name type="scientific">Vicia faba</name>
    <name type="common">Broad bean</name>
    <name type="synonym">Faba vulgaris</name>
    <dbReference type="NCBI Taxonomy" id="3906"/>
    <lineage>
        <taxon>Eukaryota</taxon>
        <taxon>Viridiplantae</taxon>
        <taxon>Streptophyta</taxon>
        <taxon>Embryophyta</taxon>
        <taxon>Tracheophyta</taxon>
        <taxon>Spermatophyta</taxon>
        <taxon>Magnoliopsida</taxon>
        <taxon>eudicotyledons</taxon>
        <taxon>Gunneridae</taxon>
        <taxon>Pentapetalae</taxon>
        <taxon>rosids</taxon>
        <taxon>fabids</taxon>
        <taxon>Fabales</taxon>
        <taxon>Fabaceae</taxon>
        <taxon>Papilionoideae</taxon>
        <taxon>50 kb inversion clade</taxon>
        <taxon>NPAAA clade</taxon>
        <taxon>Hologalegina</taxon>
        <taxon>IRL clade</taxon>
        <taxon>Fabeae</taxon>
        <taxon>Vicia</taxon>
    </lineage>
</organism>
<feature type="compositionally biased region" description="Low complexity" evidence="6">
    <location>
        <begin position="308"/>
        <end position="322"/>
    </location>
</feature>
<reference evidence="8 9" key="1">
    <citation type="submission" date="2023-01" db="EMBL/GenBank/DDBJ databases">
        <authorList>
            <person name="Kreplak J."/>
        </authorList>
    </citation>
    <scope>NUCLEOTIDE SEQUENCE [LARGE SCALE GENOMIC DNA]</scope>
</reference>
<dbReference type="AlphaFoldDB" id="A0AAV1ABI7"/>